<feature type="domain" description="Glycosyltransferase 2-like" evidence="1">
    <location>
        <begin position="9"/>
        <end position="133"/>
    </location>
</feature>
<organism evidence="2 3">
    <name type="scientific">Sinorhizobium fredii (strain HH103)</name>
    <dbReference type="NCBI Taxonomy" id="1117943"/>
    <lineage>
        <taxon>Bacteria</taxon>
        <taxon>Pseudomonadati</taxon>
        <taxon>Pseudomonadota</taxon>
        <taxon>Alphaproteobacteria</taxon>
        <taxon>Hyphomicrobiales</taxon>
        <taxon>Rhizobiaceae</taxon>
        <taxon>Sinorhizobium/Ensifer group</taxon>
        <taxon>Sinorhizobium</taxon>
    </lineage>
</organism>
<proteinExistence type="predicted"/>
<sequence>MNPPLPEVSIILPTCNRADTIMRAVGSVLAQTFQDWELIVIDDGSTDSTPQLNLDIDSRIRLIRQHNQGVAAARNAGIAASKGKLIAFLDSDDEWLPHFLELSVGFLQAFPEDQYVTLEFFQDDTDRRVLKHRILDAYLPEAQMIGSNALDLPAAESDDYLRVFQSRQRLGAWATDCLSDASRDCLYRGNIFRHWRWGYLAWLPTTVLTRHAMEVVGGFDTSRRSAEDYPFQVLLARQFRTNFISVPSARKHEDGLYGTFLNEDHLATGSNSFTFRINRLHYFDELHWGRDRGDPELSMVRRHYVYETACVALASGFRSKSVSLFKEAACFRKRLWRAYPLCALAASCPSDRTVAWVYGALCRLSRVRQSIVKNSLSGSLLRRWSALEREE</sequence>
<evidence type="ECO:0000313" key="3">
    <source>
        <dbReference type="Proteomes" id="UP000007735"/>
    </source>
</evidence>
<dbReference type="AlphaFoldDB" id="G9AGI0"/>
<dbReference type="PATRIC" id="fig|380.5.peg.5257"/>
<name>G9AGI0_SINF1</name>
<keyword evidence="2" id="KW-0614">Plasmid</keyword>
<dbReference type="RefSeq" id="WP_014331815.1">
    <property type="nucleotide sequence ID" value="NC_016815.1"/>
</dbReference>
<geneLocation type="plasmid" evidence="2 3">
    <name>pSfHH103e</name>
</geneLocation>
<dbReference type="SUPFAM" id="SSF53448">
    <property type="entry name" value="Nucleotide-diphospho-sugar transferases"/>
    <property type="match status" value="1"/>
</dbReference>
<dbReference type="Gene3D" id="3.90.550.10">
    <property type="entry name" value="Spore Coat Polysaccharide Biosynthesis Protein SpsA, Chain A"/>
    <property type="match status" value="1"/>
</dbReference>
<accession>G9AGI0</accession>
<reference evidence="2 3" key="1">
    <citation type="journal article" date="2012" name="J. Bacteriol.">
        <title>Genome sequence of the soybean symbiont Sinorhizobium fredii HH103.</title>
        <authorList>
            <person name="Weidner S."/>
            <person name="Becker A."/>
            <person name="Bonilla I."/>
            <person name="Jaenicke S."/>
            <person name="Lloret J."/>
            <person name="Margaret I."/>
            <person name="Puhler A."/>
            <person name="Ruiz-Sainz J.E."/>
            <person name="Schneiker-Bekel S."/>
            <person name="Szczepanowski R."/>
            <person name="Vinardell J.M."/>
            <person name="Zehner S."/>
            <person name="Gottfert M."/>
        </authorList>
    </citation>
    <scope>NUCLEOTIDE SEQUENCE [LARGE SCALE GENOMIC DNA]</scope>
    <source>
        <strain evidence="2 3">HH103</strain>
        <plasmid evidence="3">pSfHH103e</plasmid>
    </source>
</reference>
<protein>
    <recommendedName>
        <fullName evidence="1">Glycosyltransferase 2-like domain-containing protein</fullName>
    </recommendedName>
</protein>
<dbReference type="InterPro" id="IPR050834">
    <property type="entry name" value="Glycosyltransf_2"/>
</dbReference>
<dbReference type="PANTHER" id="PTHR43685:SF2">
    <property type="entry name" value="GLYCOSYLTRANSFERASE 2-LIKE DOMAIN-CONTAINING PROTEIN"/>
    <property type="match status" value="1"/>
</dbReference>
<gene>
    <name evidence="2" type="ordered locus">SFHH103_05699</name>
</gene>
<dbReference type="EMBL" id="HE616899">
    <property type="protein sequence ID" value="CCF00162.1"/>
    <property type="molecule type" value="Genomic_DNA"/>
</dbReference>
<dbReference type="KEGG" id="sfh:SFHH103_05699"/>
<dbReference type="Proteomes" id="UP000007735">
    <property type="component" value="Plasmid pSfHH103e"/>
</dbReference>
<dbReference type="HOGENOM" id="CLU_705720_0_0_5"/>
<evidence type="ECO:0000313" key="2">
    <source>
        <dbReference type="EMBL" id="CCF00162.1"/>
    </source>
</evidence>
<dbReference type="PANTHER" id="PTHR43685">
    <property type="entry name" value="GLYCOSYLTRANSFERASE"/>
    <property type="match status" value="1"/>
</dbReference>
<dbReference type="CDD" id="cd00761">
    <property type="entry name" value="Glyco_tranf_GTA_type"/>
    <property type="match status" value="1"/>
</dbReference>
<dbReference type="InterPro" id="IPR029044">
    <property type="entry name" value="Nucleotide-diphossugar_trans"/>
</dbReference>
<evidence type="ECO:0000259" key="1">
    <source>
        <dbReference type="Pfam" id="PF00535"/>
    </source>
</evidence>
<dbReference type="Pfam" id="PF00535">
    <property type="entry name" value="Glycos_transf_2"/>
    <property type="match status" value="1"/>
</dbReference>
<dbReference type="InterPro" id="IPR001173">
    <property type="entry name" value="Glyco_trans_2-like"/>
</dbReference>